<dbReference type="EMBL" id="HBGQ01074299">
    <property type="protein sequence ID" value="CAD9493626.1"/>
    <property type="molecule type" value="Transcribed_RNA"/>
</dbReference>
<keyword evidence="1" id="KW-0732">Signal</keyword>
<feature type="signal peptide" evidence="1">
    <location>
        <begin position="1"/>
        <end position="24"/>
    </location>
</feature>
<sequence length="190" mass="20639">MQSLRANVALVLAVMVSEMVGSHGASTALEVDGKRALRRSRADRVDAIAQSFHVLEIAASLPRNATKEQEDHILKTLQDQVAHLKLTTSKIADVEGHDAAPEERARLVAARSTMKAEDQKMMEKMDAWSQRMNRKTRLGAMDVISKLENSIHLIKKGALSGNKEAAEKLNSVLGKMSSMAGVGTGGNFLH</sequence>
<gene>
    <name evidence="2" type="ORF">AAND1436_LOCUS35586</name>
</gene>
<proteinExistence type="predicted"/>
<organism evidence="2">
    <name type="scientific">Alexandrium andersonii</name>
    <dbReference type="NCBI Taxonomy" id="327968"/>
    <lineage>
        <taxon>Eukaryota</taxon>
        <taxon>Sar</taxon>
        <taxon>Alveolata</taxon>
        <taxon>Dinophyceae</taxon>
        <taxon>Gonyaulacales</taxon>
        <taxon>Pyrocystaceae</taxon>
        <taxon>Alexandrium</taxon>
    </lineage>
</organism>
<evidence type="ECO:0000256" key="1">
    <source>
        <dbReference type="SAM" id="SignalP"/>
    </source>
</evidence>
<evidence type="ECO:0000313" key="2">
    <source>
        <dbReference type="EMBL" id="CAD9493626.1"/>
    </source>
</evidence>
<protein>
    <submittedName>
        <fullName evidence="2">Uncharacterized protein</fullName>
    </submittedName>
</protein>
<accession>A0A7S2HKM9</accession>
<name>A0A7S2HKM9_9DINO</name>
<reference evidence="2" key="1">
    <citation type="submission" date="2021-01" db="EMBL/GenBank/DDBJ databases">
        <authorList>
            <person name="Corre E."/>
            <person name="Pelletier E."/>
            <person name="Niang G."/>
            <person name="Scheremetjew M."/>
            <person name="Finn R."/>
            <person name="Kale V."/>
            <person name="Holt S."/>
            <person name="Cochrane G."/>
            <person name="Meng A."/>
            <person name="Brown T."/>
            <person name="Cohen L."/>
        </authorList>
    </citation>
    <scope>NUCLEOTIDE SEQUENCE</scope>
    <source>
        <strain evidence="2">CCMP2222</strain>
    </source>
</reference>
<feature type="chain" id="PRO_5031235502" evidence="1">
    <location>
        <begin position="25"/>
        <end position="190"/>
    </location>
</feature>
<dbReference type="AlphaFoldDB" id="A0A7S2HKM9"/>